<dbReference type="RefSeq" id="WP_067374894.1">
    <property type="nucleotide sequence ID" value="NZ_BDQI01000016.1"/>
</dbReference>
<evidence type="ECO:0000313" key="5">
    <source>
        <dbReference type="EMBL" id="GAX54954.1"/>
    </source>
</evidence>
<gene>
    <name evidence="5" type="ORF">SO3561_06507</name>
</gene>
<evidence type="ECO:0000256" key="3">
    <source>
        <dbReference type="ARBA" id="ARBA00022840"/>
    </source>
</evidence>
<organism evidence="5 6">
    <name type="scientific">Streptomyces olivochromogenes</name>
    <dbReference type="NCBI Taxonomy" id="1963"/>
    <lineage>
        <taxon>Bacteria</taxon>
        <taxon>Bacillati</taxon>
        <taxon>Actinomycetota</taxon>
        <taxon>Actinomycetes</taxon>
        <taxon>Kitasatosporales</taxon>
        <taxon>Streptomycetaceae</taxon>
        <taxon>Streptomyces</taxon>
    </lineage>
</organism>
<keyword evidence="3 5" id="KW-0067">ATP-binding</keyword>
<dbReference type="PANTHER" id="PTHR42794">
    <property type="entry name" value="HEMIN IMPORT ATP-BINDING PROTEIN HMUV"/>
    <property type="match status" value="1"/>
</dbReference>
<dbReference type="Proteomes" id="UP000217446">
    <property type="component" value="Unassembled WGS sequence"/>
</dbReference>
<dbReference type="Gene3D" id="3.40.50.300">
    <property type="entry name" value="P-loop containing nucleotide triphosphate hydrolases"/>
    <property type="match status" value="1"/>
</dbReference>
<evidence type="ECO:0000313" key="6">
    <source>
        <dbReference type="Proteomes" id="UP000217446"/>
    </source>
</evidence>
<dbReference type="STRING" id="1963.AQJ27_28640"/>
<dbReference type="InterPro" id="IPR027417">
    <property type="entry name" value="P-loop_NTPase"/>
</dbReference>
<evidence type="ECO:0000256" key="2">
    <source>
        <dbReference type="ARBA" id="ARBA00022741"/>
    </source>
</evidence>
<sequence>MTLGAHRVSRTAAGRLILDGVDLTPLPGSFTGLLGPNGSGKSTLLRLLAGVLAPASGVVTLDGHPLGDLGRRAVARRVAVVEQQVDTQLDLTVLDVVRLGRIPHRRAWSPPTPADERAVRTALERTDLTDKADRSWHTLSGGERQRVQIARALAQEPRELLLDEPTNHLDIQHQLDLLALIAELRVTSVVALHDLNLAAMYCDRIVVLGQGRVVACGTPAETLTEALIADVYGVRATVTRTGEGPGDHPHIRFLGTLPDR</sequence>
<dbReference type="SMART" id="SM00382">
    <property type="entry name" value="AAA"/>
    <property type="match status" value="1"/>
</dbReference>
<accession>A0A250VLI6</accession>
<keyword evidence="6" id="KW-1185">Reference proteome</keyword>
<dbReference type="SUPFAM" id="SSF52540">
    <property type="entry name" value="P-loop containing nucleoside triphosphate hydrolases"/>
    <property type="match status" value="1"/>
</dbReference>
<dbReference type="PANTHER" id="PTHR42794:SF2">
    <property type="entry name" value="ABC TRANSPORTER ATP-BINDING PROTEIN"/>
    <property type="match status" value="1"/>
</dbReference>
<feature type="domain" description="ABC transporter" evidence="4">
    <location>
        <begin position="3"/>
        <end position="235"/>
    </location>
</feature>
<dbReference type="GO" id="GO:0005524">
    <property type="term" value="F:ATP binding"/>
    <property type="evidence" value="ECO:0007669"/>
    <property type="project" value="UniProtKB-KW"/>
</dbReference>
<name>A0A250VLI6_STROL</name>
<reference evidence="6" key="1">
    <citation type="submission" date="2017-05" db="EMBL/GenBank/DDBJ databases">
        <title>Streptomyces olivochromogenes NBRC 3561 whole genome shotgun sequence.</title>
        <authorList>
            <person name="Dohra H."/>
            <person name="Kodani S."/>
        </authorList>
    </citation>
    <scope>NUCLEOTIDE SEQUENCE [LARGE SCALE GENOMIC DNA]</scope>
    <source>
        <strain evidence="6">NBRC 3561</strain>
    </source>
</reference>
<evidence type="ECO:0000259" key="4">
    <source>
        <dbReference type="PROSITE" id="PS50893"/>
    </source>
</evidence>
<dbReference type="AlphaFoldDB" id="A0A250VLI6"/>
<evidence type="ECO:0000256" key="1">
    <source>
        <dbReference type="ARBA" id="ARBA00022448"/>
    </source>
</evidence>
<dbReference type="EMBL" id="BDQI01000016">
    <property type="protein sequence ID" value="GAX54954.1"/>
    <property type="molecule type" value="Genomic_DNA"/>
</dbReference>
<keyword evidence="2" id="KW-0547">Nucleotide-binding</keyword>
<dbReference type="InterPro" id="IPR017871">
    <property type="entry name" value="ABC_transporter-like_CS"/>
</dbReference>
<dbReference type="InterPro" id="IPR003593">
    <property type="entry name" value="AAA+_ATPase"/>
</dbReference>
<keyword evidence="1" id="KW-0813">Transport</keyword>
<dbReference type="FunFam" id="3.40.50.300:FF:000134">
    <property type="entry name" value="Iron-enterobactin ABC transporter ATP-binding protein"/>
    <property type="match status" value="1"/>
</dbReference>
<proteinExistence type="predicted"/>
<dbReference type="PROSITE" id="PS00211">
    <property type="entry name" value="ABC_TRANSPORTER_1"/>
    <property type="match status" value="1"/>
</dbReference>
<dbReference type="InterPro" id="IPR003439">
    <property type="entry name" value="ABC_transporter-like_ATP-bd"/>
</dbReference>
<comment type="caution">
    <text evidence="5">The sequence shown here is derived from an EMBL/GenBank/DDBJ whole genome shotgun (WGS) entry which is preliminary data.</text>
</comment>
<dbReference type="GO" id="GO:0016887">
    <property type="term" value="F:ATP hydrolysis activity"/>
    <property type="evidence" value="ECO:0007669"/>
    <property type="project" value="InterPro"/>
</dbReference>
<protein>
    <submittedName>
        <fullName evidence="5">ABC transporter ATP-binding protein</fullName>
    </submittedName>
</protein>
<dbReference type="PROSITE" id="PS50893">
    <property type="entry name" value="ABC_TRANSPORTER_2"/>
    <property type="match status" value="1"/>
</dbReference>
<dbReference type="Pfam" id="PF00005">
    <property type="entry name" value="ABC_tran"/>
    <property type="match status" value="1"/>
</dbReference>
<dbReference type="CDD" id="cd03214">
    <property type="entry name" value="ABC_Iron-Siderophores_B12_Hemin"/>
    <property type="match status" value="1"/>
</dbReference>